<evidence type="ECO:0000256" key="1">
    <source>
        <dbReference type="ARBA" id="ARBA00004141"/>
    </source>
</evidence>
<keyword evidence="5 6" id="KW-0472">Membrane</keyword>
<evidence type="ECO:0000313" key="7">
    <source>
        <dbReference type="EMBL" id="KER24661.1"/>
    </source>
</evidence>
<dbReference type="KEGG" id="ovi:T265_07709"/>
<dbReference type="EMBL" id="KL596801">
    <property type="protein sequence ID" value="KER24661.1"/>
    <property type="molecule type" value="Genomic_DNA"/>
</dbReference>
<dbReference type="PANTHER" id="PTHR43385">
    <property type="entry name" value="RIBOFLAVIN TRANSPORTER RIBJ"/>
    <property type="match status" value="1"/>
</dbReference>
<dbReference type="GO" id="GO:0016020">
    <property type="term" value="C:membrane"/>
    <property type="evidence" value="ECO:0007669"/>
    <property type="project" value="UniProtKB-SubCell"/>
</dbReference>
<dbReference type="Proteomes" id="UP000054324">
    <property type="component" value="Unassembled WGS sequence"/>
</dbReference>
<evidence type="ECO:0000256" key="3">
    <source>
        <dbReference type="ARBA" id="ARBA00022692"/>
    </source>
</evidence>
<evidence type="ECO:0000256" key="6">
    <source>
        <dbReference type="SAM" id="Phobius"/>
    </source>
</evidence>
<keyword evidence="2" id="KW-0813">Transport</keyword>
<evidence type="ECO:0000256" key="5">
    <source>
        <dbReference type="ARBA" id="ARBA00023136"/>
    </source>
</evidence>
<reference evidence="7 8" key="1">
    <citation type="submission" date="2013-11" db="EMBL/GenBank/DDBJ databases">
        <title>Opisthorchis viverrini - life in the bile duct.</title>
        <authorList>
            <person name="Young N.D."/>
            <person name="Nagarajan N."/>
            <person name="Lin S.J."/>
            <person name="Korhonen P.K."/>
            <person name="Jex A.R."/>
            <person name="Hall R.S."/>
            <person name="Safavi-Hemami H."/>
            <person name="Kaewkong W."/>
            <person name="Bertrand D."/>
            <person name="Gao S."/>
            <person name="Seet Q."/>
            <person name="Wongkham S."/>
            <person name="Teh B.T."/>
            <person name="Wongkham C."/>
            <person name="Intapan P.M."/>
            <person name="Maleewong W."/>
            <person name="Yang X."/>
            <person name="Hu M."/>
            <person name="Wang Z."/>
            <person name="Hofmann A."/>
            <person name="Sternberg P.W."/>
            <person name="Tan P."/>
            <person name="Wang J."/>
            <person name="Gasser R.B."/>
        </authorList>
    </citation>
    <scope>NUCLEOTIDE SEQUENCE [LARGE SCALE GENOMIC DNA]</scope>
</reference>
<gene>
    <name evidence="7" type="ORF">T265_07709</name>
</gene>
<feature type="transmembrane region" description="Helical" evidence="6">
    <location>
        <begin position="21"/>
        <end position="42"/>
    </location>
</feature>
<keyword evidence="4 6" id="KW-1133">Transmembrane helix</keyword>
<dbReference type="CTD" id="20321888"/>
<keyword evidence="3 6" id="KW-0812">Transmembrane</keyword>
<organism evidence="7 8">
    <name type="scientific">Opisthorchis viverrini</name>
    <name type="common">Southeast Asian liver fluke</name>
    <dbReference type="NCBI Taxonomy" id="6198"/>
    <lineage>
        <taxon>Eukaryota</taxon>
        <taxon>Metazoa</taxon>
        <taxon>Spiralia</taxon>
        <taxon>Lophotrochozoa</taxon>
        <taxon>Platyhelminthes</taxon>
        <taxon>Trematoda</taxon>
        <taxon>Digenea</taxon>
        <taxon>Opisthorchiida</taxon>
        <taxon>Opisthorchiata</taxon>
        <taxon>Opisthorchiidae</taxon>
        <taxon>Opisthorchis</taxon>
    </lineage>
</organism>
<protein>
    <submittedName>
        <fullName evidence="7">Uncharacterized protein</fullName>
    </submittedName>
</protein>
<proteinExistence type="predicted"/>
<dbReference type="RefSeq" id="XP_009171569.1">
    <property type="nucleotide sequence ID" value="XM_009173305.1"/>
</dbReference>
<name>A0A074ZBL8_OPIVI</name>
<dbReference type="InterPro" id="IPR052983">
    <property type="entry name" value="MFS_Riboflavin_Transporter"/>
</dbReference>
<evidence type="ECO:0000256" key="2">
    <source>
        <dbReference type="ARBA" id="ARBA00022448"/>
    </source>
</evidence>
<dbReference type="AlphaFoldDB" id="A0A074ZBL8"/>
<sequence>MTPYLLSYTVERVDANVNRKLTIWLAALALVGQGLSMPLGGLGARKIGFRPIVAISCIVDSNDLALHESMEISADNVYLFPIDVTHEEVNEKYDEGEEEKQELFGQEYIFDDQFLSGVATASSVFNALGRVAWGAIADRASFKSFGSLLCGLFNTFLPGHIPYLAQFSACAAITLAGLLEYTERSPKAHVHKLLCEKRTRTLSIPIHFRDR</sequence>
<dbReference type="OrthoDB" id="410267at2759"/>
<accession>A0A074ZBL8</accession>
<evidence type="ECO:0000313" key="8">
    <source>
        <dbReference type="Proteomes" id="UP000054324"/>
    </source>
</evidence>
<dbReference type="GeneID" id="20321888"/>
<comment type="subcellular location">
    <subcellularLocation>
        <location evidence="1">Membrane</location>
        <topology evidence="1">Multi-pass membrane protein</topology>
    </subcellularLocation>
</comment>
<evidence type="ECO:0000256" key="4">
    <source>
        <dbReference type="ARBA" id="ARBA00022989"/>
    </source>
</evidence>
<dbReference type="PANTHER" id="PTHR43385:SF1">
    <property type="entry name" value="RIBOFLAVIN TRANSPORTER RIBJ"/>
    <property type="match status" value="1"/>
</dbReference>
<keyword evidence="8" id="KW-1185">Reference proteome</keyword>